<dbReference type="EMBL" id="CP011797">
    <property type="protein sequence ID" value="ATX77568.1"/>
    <property type="molecule type" value="Genomic_DNA"/>
</dbReference>
<evidence type="ECO:0000313" key="3">
    <source>
        <dbReference type="EMBL" id="ATX77568.1"/>
    </source>
</evidence>
<evidence type="ECO:0000313" key="4">
    <source>
        <dbReference type="Proteomes" id="UP000229757"/>
    </source>
</evidence>
<dbReference type="Gene3D" id="3.90.1200.10">
    <property type="match status" value="1"/>
</dbReference>
<keyword evidence="3" id="KW-0808">Transferase</keyword>
<dbReference type="Pfam" id="PF01636">
    <property type="entry name" value="APH"/>
    <property type="match status" value="1"/>
</dbReference>
<dbReference type="InterPro" id="IPR002575">
    <property type="entry name" value="Aminoglycoside_PTrfase"/>
</dbReference>
<dbReference type="KEGG" id="rfo:REIFOR_02443"/>
<dbReference type="PANTHER" id="PTHR21064">
    <property type="entry name" value="AMINOGLYCOSIDE PHOSPHOTRANSFERASE DOMAIN-CONTAINING PROTEIN-RELATED"/>
    <property type="match status" value="1"/>
</dbReference>
<protein>
    <submittedName>
        <fullName evidence="3">Aminoglycoside phosphotransferase</fullName>
        <ecNumber evidence="3">2.7.1.39</ecNumber>
    </submittedName>
</protein>
<dbReference type="Proteomes" id="UP000229757">
    <property type="component" value="Chromosome"/>
</dbReference>
<proteinExistence type="inferred from homology"/>
<dbReference type="Gene3D" id="3.30.200.20">
    <property type="entry name" value="Phosphorylase Kinase, domain 1"/>
    <property type="match status" value="1"/>
</dbReference>
<dbReference type="GO" id="GO:0004413">
    <property type="term" value="F:homoserine kinase activity"/>
    <property type="evidence" value="ECO:0007669"/>
    <property type="project" value="UniProtKB-EC"/>
</dbReference>
<gene>
    <name evidence="3" type="ORF">REIFOR_02443</name>
</gene>
<evidence type="ECO:0000259" key="2">
    <source>
        <dbReference type="Pfam" id="PF01636"/>
    </source>
</evidence>
<accession>A0A2K8KS66</accession>
<keyword evidence="4" id="KW-1185">Reference proteome</keyword>
<dbReference type="AlphaFoldDB" id="A0A2K8KS66"/>
<evidence type="ECO:0000256" key="1">
    <source>
        <dbReference type="ARBA" id="ARBA00038240"/>
    </source>
</evidence>
<reference evidence="3 4" key="1">
    <citation type="journal article" date="2017" name="Environ. Microbiol.">
        <title>Genomic and physiological analyses of 'Reinekea forsetii' reveal a versatile opportunistic lifestyle during spring algae blooms.</title>
        <authorList>
            <person name="Avci B."/>
            <person name="Hahnke R.L."/>
            <person name="Chafee M."/>
            <person name="Fischer T."/>
            <person name="Gruber-Vodicka H."/>
            <person name="Tegetmeyer H.E."/>
            <person name="Harder J."/>
            <person name="Fuchs B.M."/>
            <person name="Amann R.I."/>
            <person name="Teeling H."/>
        </authorList>
    </citation>
    <scope>NUCLEOTIDE SEQUENCE [LARGE SCALE GENOMIC DNA]</scope>
    <source>
        <strain evidence="3 4">Hel1_31_D35</strain>
    </source>
</reference>
<dbReference type="SUPFAM" id="SSF56112">
    <property type="entry name" value="Protein kinase-like (PK-like)"/>
    <property type="match status" value="1"/>
</dbReference>
<organism evidence="3 4">
    <name type="scientific">Reinekea forsetii</name>
    <dbReference type="NCBI Taxonomy" id="1336806"/>
    <lineage>
        <taxon>Bacteria</taxon>
        <taxon>Pseudomonadati</taxon>
        <taxon>Pseudomonadota</taxon>
        <taxon>Gammaproteobacteria</taxon>
        <taxon>Oceanospirillales</taxon>
        <taxon>Saccharospirillaceae</taxon>
        <taxon>Reinekea</taxon>
    </lineage>
</organism>
<comment type="similarity">
    <text evidence="1">Belongs to the pseudomonas-type ThrB family.</text>
</comment>
<dbReference type="InterPro" id="IPR011009">
    <property type="entry name" value="Kinase-like_dom_sf"/>
</dbReference>
<sequence>MVSFLLVKEQLQMAGEPVQRRLQFVLEHFGKRPIENVVLNYFSLANEVYTITTREGQFVVKNCFKNNSRELVANEAGLIQFLNDHQVPCPKLIPTLKGDLFLEYDGQFYIMNEFVEGWVPKWHDTLSEQLMHETMHAMADFHRATEHFKPPFEPNRTAALAIPDARLWLQALQPTLAQDSSPRQSVPQMLSIVDELLELADSLQARLATRDLSVLKKVFIHGDLHCFNLIFSADQQDYRAILDFDFIREDYRLVDFFWATRSMVWGYWFEVLHGFSPRANEHRITDEQLQAATSRALAFMIDSYRTYHDLPDAEIRLLPLFAEALPFYTVRFFKLTNSEEECLDHAGWFRHQLDNMAQTVRHLDVAIEQFLARD</sequence>
<dbReference type="PANTHER" id="PTHR21064:SF6">
    <property type="entry name" value="AMINOGLYCOSIDE PHOSPHOTRANSFERASE DOMAIN-CONTAINING PROTEIN"/>
    <property type="match status" value="1"/>
</dbReference>
<name>A0A2K8KS66_9GAMM</name>
<feature type="domain" description="Aminoglycoside phosphotransferase" evidence="2">
    <location>
        <begin position="46"/>
        <end position="266"/>
    </location>
</feature>
<dbReference type="EC" id="2.7.1.39" evidence="3"/>
<dbReference type="InterPro" id="IPR050249">
    <property type="entry name" value="Pseudomonas-type_ThrB"/>
</dbReference>